<dbReference type="AlphaFoldDB" id="A0A4C1SHT7"/>
<sequence>MSWANTLTAVLPDVDRWDNPSSEQPICKVSTSWLFTVKSFILGENPHSSSSLGIRGHDSSSSGVEVCSLLNNPHLESGQRGGLKVRNPQPEKKTICLMHRCNCAERAPPAT</sequence>
<gene>
    <name evidence="1" type="ORF">EVAR_2255_1</name>
</gene>
<comment type="caution">
    <text evidence="1">The sequence shown here is derived from an EMBL/GenBank/DDBJ whole genome shotgun (WGS) entry which is preliminary data.</text>
</comment>
<evidence type="ECO:0000313" key="2">
    <source>
        <dbReference type="Proteomes" id="UP000299102"/>
    </source>
</evidence>
<dbReference type="Proteomes" id="UP000299102">
    <property type="component" value="Unassembled WGS sequence"/>
</dbReference>
<dbReference type="EMBL" id="BGZK01000007">
    <property type="protein sequence ID" value="GBP00947.1"/>
    <property type="molecule type" value="Genomic_DNA"/>
</dbReference>
<accession>A0A4C1SHT7</accession>
<organism evidence="1 2">
    <name type="scientific">Eumeta variegata</name>
    <name type="common">Bagworm moth</name>
    <name type="synonym">Eumeta japonica</name>
    <dbReference type="NCBI Taxonomy" id="151549"/>
    <lineage>
        <taxon>Eukaryota</taxon>
        <taxon>Metazoa</taxon>
        <taxon>Ecdysozoa</taxon>
        <taxon>Arthropoda</taxon>
        <taxon>Hexapoda</taxon>
        <taxon>Insecta</taxon>
        <taxon>Pterygota</taxon>
        <taxon>Neoptera</taxon>
        <taxon>Endopterygota</taxon>
        <taxon>Lepidoptera</taxon>
        <taxon>Glossata</taxon>
        <taxon>Ditrysia</taxon>
        <taxon>Tineoidea</taxon>
        <taxon>Psychidae</taxon>
        <taxon>Oiketicinae</taxon>
        <taxon>Eumeta</taxon>
    </lineage>
</organism>
<reference evidence="1 2" key="1">
    <citation type="journal article" date="2019" name="Commun. Biol.">
        <title>The bagworm genome reveals a unique fibroin gene that provides high tensile strength.</title>
        <authorList>
            <person name="Kono N."/>
            <person name="Nakamura H."/>
            <person name="Ohtoshi R."/>
            <person name="Tomita M."/>
            <person name="Numata K."/>
            <person name="Arakawa K."/>
        </authorList>
    </citation>
    <scope>NUCLEOTIDE SEQUENCE [LARGE SCALE GENOMIC DNA]</scope>
</reference>
<evidence type="ECO:0000313" key="1">
    <source>
        <dbReference type="EMBL" id="GBP00947.1"/>
    </source>
</evidence>
<proteinExistence type="predicted"/>
<protein>
    <submittedName>
        <fullName evidence="1">Uncharacterized protein</fullName>
    </submittedName>
</protein>
<keyword evidence="2" id="KW-1185">Reference proteome</keyword>
<name>A0A4C1SHT7_EUMVA</name>